<dbReference type="GO" id="GO:0004519">
    <property type="term" value="F:endonuclease activity"/>
    <property type="evidence" value="ECO:0007669"/>
    <property type="project" value="UniProtKB-KW"/>
</dbReference>
<dbReference type="KEGG" id="kab:B7C62_22925"/>
<proteinExistence type="predicted"/>
<dbReference type="PANTHER" id="PTHR24094">
    <property type="entry name" value="SECRETED PROTEIN"/>
    <property type="match status" value="1"/>
</dbReference>
<evidence type="ECO:0000313" key="4">
    <source>
        <dbReference type="EMBL" id="ARF77334.1"/>
    </source>
</evidence>
<keyword evidence="4" id="KW-0378">Hydrolase</keyword>
<feature type="signal peptide" evidence="2">
    <location>
        <begin position="1"/>
        <end position="24"/>
    </location>
</feature>
<reference evidence="4 5" key="1">
    <citation type="submission" date="2017-04" db="EMBL/GenBank/DDBJ databases">
        <title>The complete genome sequence of Streptomyces albolongus YIM 101047, the producer of novel bafilomycins and novel odoriferous sesquiterpenoids.</title>
        <authorList>
            <person name="Yin M."/>
            <person name="Jiang Y."/>
        </authorList>
    </citation>
    <scope>NUCLEOTIDE SEQUENCE [LARGE SCALE GENOMIC DNA]</scope>
    <source>
        <strain evidence="4 5">YIM 101047</strain>
    </source>
</reference>
<feature type="chain" id="PRO_5044819128" evidence="2">
    <location>
        <begin position="25"/>
        <end position="245"/>
    </location>
</feature>
<feature type="compositionally biased region" description="Low complexity" evidence="1">
    <location>
        <begin position="40"/>
        <end position="49"/>
    </location>
</feature>
<name>A0ABC8C4M4_9ACTN</name>
<evidence type="ECO:0000259" key="3">
    <source>
        <dbReference type="Pfam" id="PF07510"/>
    </source>
</evidence>
<dbReference type="InterPro" id="IPR011089">
    <property type="entry name" value="GmrSD_C"/>
</dbReference>
<dbReference type="AlphaFoldDB" id="A0ABC8C4M4"/>
<dbReference type="Pfam" id="PF07510">
    <property type="entry name" value="GmrSD_C"/>
    <property type="match status" value="1"/>
</dbReference>
<keyword evidence="5" id="KW-1185">Reference proteome</keyword>
<gene>
    <name evidence="4" type="ORF">B7C62_22925</name>
</gene>
<keyword evidence="4" id="KW-0540">Nuclease</keyword>
<evidence type="ECO:0000256" key="1">
    <source>
        <dbReference type="SAM" id="MobiDB-lite"/>
    </source>
</evidence>
<organism evidence="4 5">
    <name type="scientific">Kitasatospora albolonga</name>
    <dbReference type="NCBI Taxonomy" id="68173"/>
    <lineage>
        <taxon>Bacteria</taxon>
        <taxon>Bacillati</taxon>
        <taxon>Actinomycetota</taxon>
        <taxon>Actinomycetes</taxon>
        <taxon>Kitasatosporales</taxon>
        <taxon>Streptomycetaceae</taxon>
        <taxon>Kitasatospora</taxon>
    </lineage>
</organism>
<dbReference type="EMBL" id="CP020563">
    <property type="protein sequence ID" value="ARF77334.1"/>
    <property type="molecule type" value="Genomic_DNA"/>
</dbReference>
<sequence length="245" mass="26250">MTRRQNWWRRGLAAGAVLALAGCAAIEDATTPEPADGKPSASASGSASTGAGGGGGTAADGTLPGIPTAGQAKEQLAGLEVARHGSMSGYSRAKFPHWSSQGESCDTRETVLERDGTDVERDAQCRAVSGKWTSVYDDKPFTEARDLDIDHMVPLANAWRSGARTWTQDKRKEFANDLTRPQLLAVSASSNRSKGDQGPDEWQPPSKAYWCTYSRAWVSVKASYELSVTEAEKDMLTEMLDTCAS</sequence>
<feature type="region of interest" description="Disordered" evidence="1">
    <location>
        <begin position="30"/>
        <end position="68"/>
    </location>
</feature>
<keyword evidence="2" id="KW-0732">Signal</keyword>
<dbReference type="RefSeq" id="WP_084753764.1">
    <property type="nucleotide sequence ID" value="NZ_CP020563.1"/>
</dbReference>
<evidence type="ECO:0000313" key="5">
    <source>
        <dbReference type="Proteomes" id="UP000192251"/>
    </source>
</evidence>
<protein>
    <submittedName>
        <fullName evidence="4">HNH endonuclease</fullName>
    </submittedName>
</protein>
<accession>A0ABC8C4M4</accession>
<feature type="domain" description="GmrSD restriction endonucleases C-terminal" evidence="3">
    <location>
        <begin position="124"/>
        <end position="238"/>
    </location>
</feature>
<evidence type="ECO:0000256" key="2">
    <source>
        <dbReference type="SAM" id="SignalP"/>
    </source>
</evidence>
<dbReference type="PANTHER" id="PTHR24094:SF15">
    <property type="entry name" value="AMP-DEPENDENT SYNTHETASE_LIGASE DOMAIN-CONTAINING PROTEIN-RELATED"/>
    <property type="match status" value="1"/>
</dbReference>
<dbReference type="PROSITE" id="PS51257">
    <property type="entry name" value="PROKAR_LIPOPROTEIN"/>
    <property type="match status" value="1"/>
</dbReference>
<keyword evidence="4" id="KW-0255">Endonuclease</keyword>
<dbReference type="Proteomes" id="UP000192251">
    <property type="component" value="Chromosome"/>
</dbReference>